<evidence type="ECO:0000313" key="21">
    <source>
        <dbReference type="EMBL" id="MDQ0381102.1"/>
    </source>
</evidence>
<dbReference type="InterPro" id="IPR052388">
    <property type="entry name" value="Peroxisomal_t2-enoyl-CoA_red"/>
</dbReference>
<comment type="catalytic activity">
    <reaction evidence="20">
        <text>(2E)-octenoyl-CoA + NADPH + H(+) = octanoyl-CoA + NADP(+)</text>
        <dbReference type="Rhea" id="RHEA:44952"/>
        <dbReference type="ChEBI" id="CHEBI:15378"/>
        <dbReference type="ChEBI" id="CHEBI:57386"/>
        <dbReference type="ChEBI" id="CHEBI:57783"/>
        <dbReference type="ChEBI" id="CHEBI:58349"/>
        <dbReference type="ChEBI" id="CHEBI:62242"/>
    </reaction>
    <physiologicalReaction direction="left-to-right" evidence="20">
        <dbReference type="Rhea" id="RHEA:44953"/>
    </physiologicalReaction>
</comment>
<comment type="subunit">
    <text evidence="12">Interacts with PEX5, probably required to target it into peroxisomes.</text>
</comment>
<evidence type="ECO:0000256" key="1">
    <source>
        <dbReference type="ARBA" id="ARBA00004275"/>
    </source>
</evidence>
<keyword evidence="4" id="KW-0597">Phosphoprotein</keyword>
<evidence type="ECO:0000256" key="8">
    <source>
        <dbReference type="ARBA" id="ARBA00023098"/>
    </source>
</evidence>
<evidence type="ECO:0000256" key="5">
    <source>
        <dbReference type="ARBA" id="ARBA00022832"/>
    </source>
</evidence>
<comment type="subcellular location">
    <subcellularLocation>
        <location evidence="1">Peroxisome</location>
    </subcellularLocation>
</comment>
<evidence type="ECO:0000256" key="16">
    <source>
        <dbReference type="ARBA" id="ARBA00048686"/>
    </source>
</evidence>
<gene>
    <name evidence="21" type="ORF">FB470_005096</name>
</gene>
<evidence type="ECO:0000256" key="17">
    <source>
        <dbReference type="ARBA" id="ARBA00049108"/>
    </source>
</evidence>
<sequence length="264" mass="26647">MIAPRPTAQECKVLPAAALRDRLALVTGAGSGIGRAVALRLLELGASVVGVGRRAQRLAETAELAKTSRFRYQALDLRDRPAAAEFVAGLGGLDLLVNNAGGQFVAPAAEISRRGFDAVTDLNLTAQASLLLAARPGLAARGGRVVNLSLSAPDRGLPGHAHSAAARAGIAALTRSLARRWRAEDIRLFCLAPGTVLTAGAGEELPAGDLARIVARTPLGRDTTPGEVAEWVAALGSGAADAVSGALIEVDGGAGLVAAAALPG</sequence>
<comment type="catalytic activity">
    <reaction evidence="16">
        <text>(2E)-tetradecenoyl-CoA + NADPH + H(+) = tetradecanoyl-CoA + NADP(+)</text>
        <dbReference type="Rhea" id="RHEA:44968"/>
        <dbReference type="ChEBI" id="CHEBI:15378"/>
        <dbReference type="ChEBI" id="CHEBI:57385"/>
        <dbReference type="ChEBI" id="CHEBI:57783"/>
        <dbReference type="ChEBI" id="CHEBI:58349"/>
        <dbReference type="ChEBI" id="CHEBI:61405"/>
    </reaction>
    <physiologicalReaction direction="left-to-right" evidence="16">
        <dbReference type="Rhea" id="RHEA:44969"/>
    </physiologicalReaction>
</comment>
<dbReference type="RefSeq" id="WP_306995504.1">
    <property type="nucleotide sequence ID" value="NZ_JAUSUT010000001.1"/>
</dbReference>
<dbReference type="PANTHER" id="PTHR24317">
    <property type="entry name" value="PEROXISOMAL TRANS-2-ENOYL-COA REDUCTASE"/>
    <property type="match status" value="1"/>
</dbReference>
<dbReference type="EC" id="1.3.1.38" evidence="13"/>
<evidence type="ECO:0000256" key="7">
    <source>
        <dbReference type="ARBA" id="ARBA00023002"/>
    </source>
</evidence>
<dbReference type="SUPFAM" id="SSF51735">
    <property type="entry name" value="NAD(P)-binding Rossmann-fold domains"/>
    <property type="match status" value="1"/>
</dbReference>
<evidence type="ECO:0000256" key="12">
    <source>
        <dbReference type="ARBA" id="ARBA00038622"/>
    </source>
</evidence>
<evidence type="ECO:0000256" key="19">
    <source>
        <dbReference type="ARBA" id="ARBA00049386"/>
    </source>
</evidence>
<keyword evidence="5" id="KW-0276">Fatty acid metabolism</keyword>
<dbReference type="PRINTS" id="PR00081">
    <property type="entry name" value="GDHRDH"/>
</dbReference>
<dbReference type="EMBL" id="JAUSUT010000001">
    <property type="protein sequence ID" value="MDQ0381102.1"/>
    <property type="molecule type" value="Genomic_DNA"/>
</dbReference>
<comment type="catalytic activity">
    <reaction evidence="18">
        <text>a (2E)-enoyl-CoA + NADPH + H(+) = a 2,3-saturated acyl-CoA + NADP(+)</text>
        <dbReference type="Rhea" id="RHEA:33763"/>
        <dbReference type="ChEBI" id="CHEBI:15378"/>
        <dbReference type="ChEBI" id="CHEBI:57783"/>
        <dbReference type="ChEBI" id="CHEBI:58349"/>
        <dbReference type="ChEBI" id="CHEBI:58856"/>
        <dbReference type="ChEBI" id="CHEBI:65111"/>
        <dbReference type="EC" id="1.3.1.38"/>
    </reaction>
    <physiologicalReaction direction="left-to-right" evidence="18">
        <dbReference type="Rhea" id="RHEA:33764"/>
    </physiologicalReaction>
</comment>
<accession>A0ABU0F0L7</accession>
<evidence type="ECO:0000256" key="20">
    <source>
        <dbReference type="ARBA" id="ARBA00049559"/>
    </source>
</evidence>
<comment type="catalytic activity">
    <reaction evidence="17">
        <text>(2E)-hexenoyl-CoA + NADPH + H(+) = hexanoyl-CoA + NADP(+)</text>
        <dbReference type="Rhea" id="RHEA:44956"/>
        <dbReference type="ChEBI" id="CHEBI:15378"/>
        <dbReference type="ChEBI" id="CHEBI:57783"/>
        <dbReference type="ChEBI" id="CHEBI:58349"/>
        <dbReference type="ChEBI" id="CHEBI:62077"/>
        <dbReference type="ChEBI" id="CHEBI:62620"/>
    </reaction>
    <physiologicalReaction direction="left-to-right" evidence="17">
        <dbReference type="Rhea" id="RHEA:44957"/>
    </physiologicalReaction>
</comment>
<comment type="catalytic activity">
    <reaction evidence="15">
        <text>(2E)-dodecenoyl-CoA + NADPH + H(+) = dodecanoyl-CoA + NADP(+)</text>
        <dbReference type="Rhea" id="RHEA:44964"/>
        <dbReference type="ChEBI" id="CHEBI:15378"/>
        <dbReference type="ChEBI" id="CHEBI:57330"/>
        <dbReference type="ChEBI" id="CHEBI:57375"/>
        <dbReference type="ChEBI" id="CHEBI:57783"/>
        <dbReference type="ChEBI" id="CHEBI:58349"/>
    </reaction>
    <physiologicalReaction direction="left-to-right" evidence="15">
        <dbReference type="Rhea" id="RHEA:44965"/>
    </physiologicalReaction>
</comment>
<keyword evidence="10" id="KW-0275">Fatty acid biosynthesis</keyword>
<name>A0ABU0F0L7_9PSEU</name>
<organism evidence="21 22">
    <name type="scientific">Amycolatopsis thermophila</name>
    <dbReference type="NCBI Taxonomy" id="206084"/>
    <lineage>
        <taxon>Bacteria</taxon>
        <taxon>Bacillati</taxon>
        <taxon>Actinomycetota</taxon>
        <taxon>Actinomycetes</taxon>
        <taxon>Pseudonocardiales</taxon>
        <taxon>Pseudonocardiaceae</taxon>
        <taxon>Amycolatopsis</taxon>
    </lineage>
</organism>
<comment type="pathway">
    <text evidence="2">Lipid metabolism.</text>
</comment>
<keyword evidence="3" id="KW-0444">Lipid biosynthesis</keyword>
<evidence type="ECO:0000313" key="22">
    <source>
        <dbReference type="Proteomes" id="UP001229651"/>
    </source>
</evidence>
<dbReference type="InterPro" id="IPR036291">
    <property type="entry name" value="NAD(P)-bd_dom_sf"/>
</dbReference>
<evidence type="ECO:0000256" key="15">
    <source>
        <dbReference type="ARBA" id="ARBA00047570"/>
    </source>
</evidence>
<reference evidence="21 22" key="1">
    <citation type="submission" date="2023-07" db="EMBL/GenBank/DDBJ databases">
        <title>Sequencing the genomes of 1000 actinobacteria strains.</title>
        <authorList>
            <person name="Klenk H.-P."/>
        </authorList>
    </citation>
    <scope>NUCLEOTIDE SEQUENCE [LARGE SCALE GENOMIC DNA]</scope>
    <source>
        <strain evidence="21 22">DSM 45805</strain>
    </source>
</reference>
<evidence type="ECO:0000256" key="18">
    <source>
        <dbReference type="ARBA" id="ARBA00049251"/>
    </source>
</evidence>
<dbReference type="PANTHER" id="PTHR24317:SF7">
    <property type="entry name" value="PEROXISOMAL TRANS-2-ENOYL-COA REDUCTASE"/>
    <property type="match status" value="1"/>
</dbReference>
<evidence type="ECO:0000256" key="14">
    <source>
        <dbReference type="ARBA" id="ARBA00041063"/>
    </source>
</evidence>
<dbReference type="InterPro" id="IPR002347">
    <property type="entry name" value="SDR_fam"/>
</dbReference>
<keyword evidence="8" id="KW-0443">Lipid metabolism</keyword>
<evidence type="ECO:0000256" key="2">
    <source>
        <dbReference type="ARBA" id="ARBA00005189"/>
    </source>
</evidence>
<keyword evidence="6" id="KW-0521">NADP</keyword>
<evidence type="ECO:0000256" key="9">
    <source>
        <dbReference type="ARBA" id="ARBA00023140"/>
    </source>
</evidence>
<evidence type="ECO:0000256" key="11">
    <source>
        <dbReference type="ARBA" id="ARBA00037124"/>
    </source>
</evidence>
<dbReference type="Proteomes" id="UP001229651">
    <property type="component" value="Unassembled WGS sequence"/>
</dbReference>
<comment type="catalytic activity">
    <reaction evidence="19">
        <text>(2E)-decenoyl-CoA + NADPH + H(+) = decanoyl-CoA + NADP(+)</text>
        <dbReference type="Rhea" id="RHEA:44960"/>
        <dbReference type="ChEBI" id="CHEBI:15378"/>
        <dbReference type="ChEBI" id="CHEBI:57783"/>
        <dbReference type="ChEBI" id="CHEBI:58349"/>
        <dbReference type="ChEBI" id="CHEBI:61406"/>
        <dbReference type="ChEBI" id="CHEBI:61430"/>
    </reaction>
    <physiologicalReaction direction="left-to-right" evidence="19">
        <dbReference type="Rhea" id="RHEA:44961"/>
    </physiologicalReaction>
</comment>
<comment type="function">
    <text evidence="11">Participates in chain elongation of fatty acids. Catalyzes the reduction of trans-2-enoyl-CoAs of varying chain lengths from 6:1 to 16:1, having maximum activity with 10:1 CoA. Has no 2,4-dienoyl-CoA reductase activity.</text>
</comment>
<keyword evidence="9" id="KW-0576">Peroxisome</keyword>
<protein>
    <recommendedName>
        <fullName evidence="14">Peroxisomal trans-2-enoyl-CoA reductase</fullName>
        <ecNumber evidence="13">1.3.1.38</ecNumber>
    </recommendedName>
</protein>
<comment type="caution">
    <text evidence="21">The sequence shown here is derived from an EMBL/GenBank/DDBJ whole genome shotgun (WGS) entry which is preliminary data.</text>
</comment>
<evidence type="ECO:0000256" key="13">
    <source>
        <dbReference type="ARBA" id="ARBA00038849"/>
    </source>
</evidence>
<proteinExistence type="predicted"/>
<keyword evidence="22" id="KW-1185">Reference proteome</keyword>
<dbReference type="Pfam" id="PF13561">
    <property type="entry name" value="adh_short_C2"/>
    <property type="match status" value="1"/>
</dbReference>
<keyword evidence="7" id="KW-0560">Oxidoreductase</keyword>
<evidence type="ECO:0000256" key="6">
    <source>
        <dbReference type="ARBA" id="ARBA00022857"/>
    </source>
</evidence>
<dbReference type="PRINTS" id="PR00080">
    <property type="entry name" value="SDRFAMILY"/>
</dbReference>
<evidence type="ECO:0000256" key="10">
    <source>
        <dbReference type="ARBA" id="ARBA00023160"/>
    </source>
</evidence>
<evidence type="ECO:0000256" key="4">
    <source>
        <dbReference type="ARBA" id="ARBA00022553"/>
    </source>
</evidence>
<dbReference type="Gene3D" id="3.40.50.720">
    <property type="entry name" value="NAD(P)-binding Rossmann-like Domain"/>
    <property type="match status" value="1"/>
</dbReference>
<evidence type="ECO:0000256" key="3">
    <source>
        <dbReference type="ARBA" id="ARBA00022516"/>
    </source>
</evidence>